<sequence length="30" mass="3322">MIGKVAKGLEITKADCMEHEVYIISGKIIM</sequence>
<geneLocation type="plasmid" evidence="1">
    <name>pREISMN_2</name>
</geneLocation>
<proteinExistence type="predicted"/>
<evidence type="ECO:0000313" key="1">
    <source>
        <dbReference type="EMBL" id="KDO02155.1"/>
    </source>
</evidence>
<protein>
    <submittedName>
        <fullName evidence="1">Uncharacterized protein</fullName>
    </submittedName>
</protein>
<reference evidence="1 2" key="1">
    <citation type="submission" date="2014-02" db="EMBL/GenBank/DDBJ databases">
        <title>Draft genome sequence of Rickettsia buchneri sp. nov. ISO7T.</title>
        <authorList>
            <person name="Felsheim R.F."/>
            <person name="Kurtti T.J."/>
            <person name="Munderloh U.G."/>
        </authorList>
    </citation>
    <scope>NUCLEOTIDE SEQUENCE [LARGE SCALE GENOMIC DNA]</scope>
    <source>
        <strain evidence="2">ISO7</strain>
        <plasmid evidence="1">pREISMN_2</plasmid>
    </source>
</reference>
<accession>A0A8E0WKD2</accession>
<keyword evidence="1" id="KW-0614">Plasmid</keyword>
<organism evidence="1 2">
    <name type="scientific">Rickettsia tamurae subsp. buchneri</name>
    <dbReference type="NCBI Taxonomy" id="1462938"/>
    <lineage>
        <taxon>Bacteria</taxon>
        <taxon>Pseudomonadati</taxon>
        <taxon>Pseudomonadota</taxon>
        <taxon>Alphaproteobacteria</taxon>
        <taxon>Rickettsiales</taxon>
        <taxon>Rickettsiaceae</taxon>
        <taxon>Rickettsieae</taxon>
        <taxon>Rickettsia</taxon>
        <taxon>spotted fever group</taxon>
    </lineage>
</organism>
<name>A0A8E0WKD2_9RICK</name>
<gene>
    <name evidence="1" type="ORF">REISMN_08595</name>
</gene>
<evidence type="ECO:0000313" key="2">
    <source>
        <dbReference type="Proteomes" id="UP000027161"/>
    </source>
</evidence>
<keyword evidence="2" id="KW-1185">Reference proteome</keyword>
<dbReference type="Proteomes" id="UP000027161">
    <property type="component" value="Unassembled WGS sequence"/>
</dbReference>
<comment type="caution">
    <text evidence="1">The sequence shown here is derived from an EMBL/GenBank/DDBJ whole genome shotgun (WGS) entry which is preliminary data.</text>
</comment>
<dbReference type="AlphaFoldDB" id="A0A8E0WKD2"/>
<dbReference type="EMBL" id="JFKF01000206">
    <property type="protein sequence ID" value="KDO02155.1"/>
    <property type="molecule type" value="Genomic_DNA"/>
</dbReference>